<reference evidence="3" key="1">
    <citation type="submission" date="2023-02" db="EMBL/GenBank/DDBJ databases">
        <title>Kitasatospora phosalacinea NBRC 14627.</title>
        <authorList>
            <person name="Ichikawa N."/>
            <person name="Sato H."/>
            <person name="Tonouchi N."/>
        </authorList>
    </citation>
    <scope>NUCLEOTIDE SEQUENCE</scope>
    <source>
        <strain evidence="3">NBRC 14627</strain>
    </source>
</reference>
<dbReference type="InterPro" id="IPR051396">
    <property type="entry name" value="Bact_Antivir_Def_Nuclease"/>
</dbReference>
<dbReference type="CDD" id="cd00267">
    <property type="entry name" value="ABC_ATPase"/>
    <property type="match status" value="1"/>
</dbReference>
<evidence type="ECO:0008006" key="5">
    <source>
        <dbReference type="Google" id="ProtNLM"/>
    </source>
</evidence>
<evidence type="ECO:0000313" key="4">
    <source>
        <dbReference type="Proteomes" id="UP001165041"/>
    </source>
</evidence>
<dbReference type="InterPro" id="IPR003959">
    <property type="entry name" value="ATPase_AAA_core"/>
</dbReference>
<dbReference type="Proteomes" id="UP001165041">
    <property type="component" value="Unassembled WGS sequence"/>
</dbReference>
<organism evidence="3 4">
    <name type="scientific">Kitasatospora phosalacinea</name>
    <dbReference type="NCBI Taxonomy" id="2065"/>
    <lineage>
        <taxon>Bacteria</taxon>
        <taxon>Bacillati</taxon>
        <taxon>Actinomycetota</taxon>
        <taxon>Actinomycetes</taxon>
        <taxon>Kitasatosporales</taxon>
        <taxon>Streptomycetaceae</taxon>
        <taxon>Kitasatospora</taxon>
    </lineage>
</organism>
<evidence type="ECO:0000259" key="2">
    <source>
        <dbReference type="Pfam" id="PF20469"/>
    </source>
</evidence>
<dbReference type="InterPro" id="IPR027417">
    <property type="entry name" value="P-loop_NTPase"/>
</dbReference>
<dbReference type="PANTHER" id="PTHR43581:SF2">
    <property type="entry name" value="EXCINUCLEASE ATPASE SUBUNIT"/>
    <property type="match status" value="1"/>
</dbReference>
<dbReference type="Pfam" id="PF20469">
    <property type="entry name" value="OLD-like_TOPRIM"/>
    <property type="match status" value="1"/>
</dbReference>
<protein>
    <recommendedName>
        <fullName evidence="5">ATPase AAA-type core domain-containing protein</fullName>
    </recommendedName>
</protein>
<dbReference type="GO" id="GO:0005524">
    <property type="term" value="F:ATP binding"/>
    <property type="evidence" value="ECO:0007669"/>
    <property type="project" value="InterPro"/>
</dbReference>
<dbReference type="InterPro" id="IPR034139">
    <property type="entry name" value="TOPRIM_OLD"/>
</dbReference>
<dbReference type="PANTHER" id="PTHR43581">
    <property type="entry name" value="ATP/GTP PHOSPHATASE"/>
    <property type="match status" value="1"/>
</dbReference>
<feature type="domain" description="ATPase AAA-type core" evidence="1">
    <location>
        <begin position="73"/>
        <end position="162"/>
    </location>
</feature>
<comment type="caution">
    <text evidence="3">The sequence shown here is derived from an EMBL/GenBank/DDBJ whole genome shotgun (WGS) entry which is preliminary data.</text>
</comment>
<feature type="domain" description="OLD protein-like TOPRIM" evidence="2">
    <location>
        <begin position="216"/>
        <end position="281"/>
    </location>
</feature>
<gene>
    <name evidence="3" type="ORF">Kpho02_72610</name>
</gene>
<accession>A0A9W6QH74</accession>
<dbReference type="AlphaFoldDB" id="A0A9W6QH74"/>
<dbReference type="GO" id="GO:0016887">
    <property type="term" value="F:ATP hydrolysis activity"/>
    <property type="evidence" value="ECO:0007669"/>
    <property type="project" value="InterPro"/>
</dbReference>
<evidence type="ECO:0000259" key="1">
    <source>
        <dbReference type="Pfam" id="PF13304"/>
    </source>
</evidence>
<dbReference type="Gene3D" id="3.40.50.300">
    <property type="entry name" value="P-loop containing nucleotide triphosphate hydrolases"/>
    <property type="match status" value="1"/>
</dbReference>
<proteinExistence type="predicted"/>
<dbReference type="EMBL" id="BSSA01000043">
    <property type="protein sequence ID" value="GLW74964.1"/>
    <property type="molecule type" value="Genomic_DNA"/>
</dbReference>
<evidence type="ECO:0000313" key="3">
    <source>
        <dbReference type="EMBL" id="GLW74964.1"/>
    </source>
</evidence>
<sequence>MIAHFLVAQQSTQERLNNQSDSQLWDSALPPGHPTQHLFADREAHHRFSDLVRSAFGEPIALNRYEQQIRLQVGDPGMEDEVPPISRELREAYQRLPQLNQQGDGFRSFVNLLLHTLARPKPVIVIDEPEAFLHPPQARLLGRYLAELPPSPCQVFVATHSADFVSGILEATDKPVALVRISRSVSGPRARVLEPEDVAQILRTPALRYSNIISGLFHDGVVLGESEGDCQFYAATFDTLAKGRPNSNLVFLPTGGKAKLADTARRLRQCGIPVAVVADLDFLNDRALIKRALNALGGDFTAIESDLKTLEDTVNSTVTVTSAPEIKKEINRILGDPRNGEVLTTGQRKDITALLKSSGAWSQIKKAGLPALGSGEPYAAVLRLLDYFAGIGVFLVPVGELEGWVRQVPASNKSGWLTKVFEDGHHLRPSPELGDFRAKVNTYLASSR</sequence>
<dbReference type="SUPFAM" id="SSF52540">
    <property type="entry name" value="P-loop containing nucleoside triphosphate hydrolases"/>
    <property type="match status" value="1"/>
</dbReference>
<dbReference type="Pfam" id="PF13304">
    <property type="entry name" value="AAA_21"/>
    <property type="match status" value="1"/>
</dbReference>
<name>A0A9W6QH74_9ACTN</name>